<dbReference type="EnsemblMetazoa" id="SCAU008646-RA">
    <property type="protein sequence ID" value="SCAU008646-PA"/>
    <property type="gene ID" value="SCAU008646"/>
</dbReference>
<keyword evidence="2" id="KW-0479">Metal-binding</keyword>
<dbReference type="Proteomes" id="UP000095300">
    <property type="component" value="Unassembled WGS sequence"/>
</dbReference>
<name>A0A1I8PJB3_STOCA</name>
<dbReference type="VEuPathDB" id="VectorBase:SCAU008646"/>
<dbReference type="GO" id="GO:0046872">
    <property type="term" value="F:metal ion binding"/>
    <property type="evidence" value="ECO:0007669"/>
    <property type="project" value="UniProtKB-KW"/>
</dbReference>
<evidence type="ECO:0000259" key="3">
    <source>
        <dbReference type="Pfam" id="PF13359"/>
    </source>
</evidence>
<reference evidence="4" key="1">
    <citation type="submission" date="2020-05" db="UniProtKB">
        <authorList>
            <consortium name="EnsemblMetazoa"/>
        </authorList>
    </citation>
    <scope>IDENTIFICATION</scope>
    <source>
        <strain evidence="4">USDA</strain>
    </source>
</reference>
<gene>
    <name evidence="4" type="primary">106086285</name>
</gene>
<evidence type="ECO:0000256" key="1">
    <source>
        <dbReference type="ARBA" id="ARBA00001968"/>
    </source>
</evidence>
<proteinExistence type="predicted"/>
<dbReference type="STRING" id="35570.A0A1I8PJB3"/>
<accession>A0A1I8PJB3</accession>
<protein>
    <recommendedName>
        <fullName evidence="3">DDE Tnp4 domain-containing protein</fullName>
    </recommendedName>
</protein>
<sequence length="125" mass="14367">SVNPDFELKKNANDFEKKWNFSFCLGAIDGKHIAIKSKAEYGSFYYNYNGFHSVILLAVVDANYNVVYVNVGSCVSPLRKTSWFFTCNREEVPFVFVADDAFRLTSRMLKLYGERSANANKIFNY</sequence>
<feature type="domain" description="DDE Tnp4" evidence="3">
    <location>
        <begin position="28"/>
        <end position="124"/>
    </location>
</feature>
<keyword evidence="5" id="KW-1185">Reference proteome</keyword>
<evidence type="ECO:0000256" key="2">
    <source>
        <dbReference type="ARBA" id="ARBA00022723"/>
    </source>
</evidence>
<evidence type="ECO:0000313" key="4">
    <source>
        <dbReference type="EnsemblMetazoa" id="SCAU008646-PA"/>
    </source>
</evidence>
<dbReference type="AlphaFoldDB" id="A0A1I8PJB3"/>
<organism evidence="4 5">
    <name type="scientific">Stomoxys calcitrans</name>
    <name type="common">Stable fly</name>
    <name type="synonym">Conops calcitrans</name>
    <dbReference type="NCBI Taxonomy" id="35570"/>
    <lineage>
        <taxon>Eukaryota</taxon>
        <taxon>Metazoa</taxon>
        <taxon>Ecdysozoa</taxon>
        <taxon>Arthropoda</taxon>
        <taxon>Hexapoda</taxon>
        <taxon>Insecta</taxon>
        <taxon>Pterygota</taxon>
        <taxon>Neoptera</taxon>
        <taxon>Endopterygota</taxon>
        <taxon>Diptera</taxon>
        <taxon>Brachycera</taxon>
        <taxon>Muscomorpha</taxon>
        <taxon>Muscoidea</taxon>
        <taxon>Muscidae</taxon>
        <taxon>Stomoxys</taxon>
    </lineage>
</organism>
<evidence type="ECO:0000313" key="5">
    <source>
        <dbReference type="Proteomes" id="UP000095300"/>
    </source>
</evidence>
<comment type="cofactor">
    <cofactor evidence="1">
        <name>a divalent metal cation</name>
        <dbReference type="ChEBI" id="CHEBI:60240"/>
    </cofactor>
</comment>
<dbReference type="Pfam" id="PF13359">
    <property type="entry name" value="DDE_Tnp_4"/>
    <property type="match status" value="1"/>
</dbReference>
<dbReference type="InterPro" id="IPR027806">
    <property type="entry name" value="HARBI1_dom"/>
</dbReference>